<dbReference type="SMART" id="SM00530">
    <property type="entry name" value="HTH_XRE"/>
    <property type="match status" value="2"/>
</dbReference>
<evidence type="ECO:0000313" key="3">
    <source>
        <dbReference type="EMBL" id="EME56017.1"/>
    </source>
</evidence>
<dbReference type="Gene3D" id="1.10.260.40">
    <property type="entry name" value="lambda repressor-like DNA-binding domains"/>
    <property type="match status" value="2"/>
</dbReference>
<dbReference type="PANTHER" id="PTHR46558">
    <property type="entry name" value="TRACRIPTIONAL REGULATORY PROTEIN-RELATED-RELATED"/>
    <property type="match status" value="1"/>
</dbReference>
<dbReference type="EMBL" id="AOEX01000083">
    <property type="protein sequence ID" value="EME56017.1"/>
    <property type="molecule type" value="Genomic_DNA"/>
</dbReference>
<dbReference type="PROSITE" id="PS50943">
    <property type="entry name" value="HTH_CROC1"/>
    <property type="match status" value="2"/>
</dbReference>
<dbReference type="AlphaFoldDB" id="M2YMU6"/>
<protein>
    <submittedName>
        <fullName evidence="3">Repressor protein</fullName>
    </submittedName>
</protein>
<gene>
    <name evidence="3" type="ORF">G352_22426</name>
</gene>
<dbReference type="SUPFAM" id="SSF47413">
    <property type="entry name" value="lambda repressor-like DNA-binding domains"/>
    <property type="match status" value="2"/>
</dbReference>
<keyword evidence="1" id="KW-0238">DNA-binding</keyword>
<reference evidence="3 4" key="1">
    <citation type="journal article" date="2013" name="Genome Announc.">
        <title>Draft Genome Sequence of Rhodococcus ruber Strain BKS 20-38.</title>
        <authorList>
            <person name="Bala M."/>
            <person name="Kumar S."/>
            <person name="Raghava G.P."/>
            <person name="Mayilraj S."/>
        </authorList>
    </citation>
    <scope>NUCLEOTIDE SEQUENCE [LARGE SCALE GENOMIC DNA]</scope>
    <source>
        <strain evidence="3 4">BKS 20-38</strain>
    </source>
</reference>
<name>M2YMU6_9NOCA</name>
<dbReference type="CDD" id="cd00093">
    <property type="entry name" value="HTH_XRE"/>
    <property type="match status" value="2"/>
</dbReference>
<feature type="domain" description="HTH cro/C1-type" evidence="2">
    <location>
        <begin position="94"/>
        <end position="145"/>
    </location>
</feature>
<dbReference type="GO" id="GO:0003677">
    <property type="term" value="F:DNA binding"/>
    <property type="evidence" value="ECO:0007669"/>
    <property type="project" value="UniProtKB-KW"/>
</dbReference>
<dbReference type="InterPro" id="IPR010982">
    <property type="entry name" value="Lambda_DNA-bd_dom_sf"/>
</dbReference>
<feature type="domain" description="HTH cro/C1-type" evidence="2">
    <location>
        <begin position="27"/>
        <end position="81"/>
    </location>
</feature>
<organism evidence="3 4">
    <name type="scientific">Rhodococcus ruber BKS 20-38</name>
    <dbReference type="NCBI Taxonomy" id="1278076"/>
    <lineage>
        <taxon>Bacteria</taxon>
        <taxon>Bacillati</taxon>
        <taxon>Actinomycetota</taxon>
        <taxon>Actinomycetes</taxon>
        <taxon>Mycobacteriales</taxon>
        <taxon>Nocardiaceae</taxon>
        <taxon>Rhodococcus</taxon>
    </lineage>
</organism>
<evidence type="ECO:0000256" key="1">
    <source>
        <dbReference type="ARBA" id="ARBA00023125"/>
    </source>
</evidence>
<accession>M2YMU6</accession>
<dbReference type="Proteomes" id="UP000011731">
    <property type="component" value="Unassembled WGS sequence"/>
</dbReference>
<sequence>MSSDDDDCERAPPVSRRVMRGFDPARLVDARRTAGLSQAELARRANVGAATIRRWENGTASPQVDLLARVVGELSLTIADVVRVPMEERFPGDWRVLRGMTQPQLGARAGVGTAIVGSIERGEITLSANVAEKLARTLDISVEELQAAHHRARTRPAGTPA</sequence>
<dbReference type="Pfam" id="PF01381">
    <property type="entry name" value="HTH_3"/>
    <property type="match status" value="2"/>
</dbReference>
<dbReference type="PANTHER" id="PTHR46558:SF11">
    <property type="entry name" value="HTH-TYPE TRANSCRIPTIONAL REGULATOR XRE"/>
    <property type="match status" value="1"/>
</dbReference>
<evidence type="ECO:0000259" key="2">
    <source>
        <dbReference type="PROSITE" id="PS50943"/>
    </source>
</evidence>
<dbReference type="InterPro" id="IPR001387">
    <property type="entry name" value="Cro/C1-type_HTH"/>
</dbReference>
<keyword evidence="4" id="KW-1185">Reference proteome</keyword>
<comment type="caution">
    <text evidence="3">The sequence shown here is derived from an EMBL/GenBank/DDBJ whole genome shotgun (WGS) entry which is preliminary data.</text>
</comment>
<evidence type="ECO:0000313" key="4">
    <source>
        <dbReference type="Proteomes" id="UP000011731"/>
    </source>
</evidence>
<proteinExistence type="predicted"/>